<evidence type="ECO:0000256" key="9">
    <source>
        <dbReference type="ARBA" id="ARBA00022833"/>
    </source>
</evidence>
<dbReference type="GO" id="GO:0009089">
    <property type="term" value="P:lysine biosynthetic process via diaminopimelate"/>
    <property type="evidence" value="ECO:0007669"/>
    <property type="project" value="UniProtKB-UniPathway"/>
</dbReference>
<evidence type="ECO:0000256" key="4">
    <source>
        <dbReference type="ARBA" id="ARBA00006247"/>
    </source>
</evidence>
<dbReference type="InterPro" id="IPR050072">
    <property type="entry name" value="Peptidase_M20A"/>
</dbReference>
<dbReference type="AlphaFoldDB" id="A0A3M8CGF8"/>
<dbReference type="InterPro" id="IPR001261">
    <property type="entry name" value="ArgE/DapE_CS"/>
</dbReference>
<evidence type="ECO:0000256" key="7">
    <source>
        <dbReference type="ARBA" id="ARBA00022723"/>
    </source>
</evidence>
<organism evidence="13 14">
    <name type="scientific">Brevibacillus invocatus</name>
    <dbReference type="NCBI Taxonomy" id="173959"/>
    <lineage>
        <taxon>Bacteria</taxon>
        <taxon>Bacillati</taxon>
        <taxon>Bacillota</taxon>
        <taxon>Bacilli</taxon>
        <taxon>Bacillales</taxon>
        <taxon>Paenibacillaceae</taxon>
        <taxon>Brevibacillus</taxon>
    </lineage>
</organism>
<comment type="cofactor">
    <cofactor evidence="1">
        <name>Co(2+)</name>
        <dbReference type="ChEBI" id="CHEBI:48828"/>
    </cofactor>
</comment>
<dbReference type="NCBIfam" id="TIGR01910">
    <property type="entry name" value="DapE-ArgE"/>
    <property type="match status" value="1"/>
</dbReference>
<keyword evidence="9" id="KW-0862">Zinc</keyword>
<dbReference type="Gene3D" id="3.30.70.360">
    <property type="match status" value="1"/>
</dbReference>
<dbReference type="Proteomes" id="UP000282028">
    <property type="component" value="Unassembled WGS sequence"/>
</dbReference>
<evidence type="ECO:0000256" key="8">
    <source>
        <dbReference type="ARBA" id="ARBA00022801"/>
    </source>
</evidence>
<dbReference type="InterPro" id="IPR002933">
    <property type="entry name" value="Peptidase_M20"/>
</dbReference>
<keyword evidence="8" id="KW-0378">Hydrolase</keyword>
<evidence type="ECO:0000256" key="1">
    <source>
        <dbReference type="ARBA" id="ARBA00001941"/>
    </source>
</evidence>
<accession>A0A3M8CGF8</accession>
<dbReference type="PANTHER" id="PTHR43808">
    <property type="entry name" value="ACETYLORNITHINE DEACETYLASE"/>
    <property type="match status" value="1"/>
</dbReference>
<evidence type="ECO:0000256" key="5">
    <source>
        <dbReference type="ARBA" id="ARBA00011921"/>
    </source>
</evidence>
<comment type="caution">
    <text evidence="13">The sequence shown here is derived from an EMBL/GenBank/DDBJ whole genome shotgun (WGS) entry which is preliminary data.</text>
</comment>
<evidence type="ECO:0000256" key="3">
    <source>
        <dbReference type="ARBA" id="ARBA00005130"/>
    </source>
</evidence>
<dbReference type="UniPathway" id="UPA00034">
    <property type="reaction ID" value="UER00021"/>
</dbReference>
<keyword evidence="7" id="KW-0479">Metal-binding</keyword>
<evidence type="ECO:0000256" key="11">
    <source>
        <dbReference type="ARBA" id="ARBA00051301"/>
    </source>
</evidence>
<evidence type="ECO:0000313" key="14">
    <source>
        <dbReference type="Proteomes" id="UP000282028"/>
    </source>
</evidence>
<evidence type="ECO:0000256" key="10">
    <source>
        <dbReference type="ARBA" id="ARBA00023285"/>
    </source>
</evidence>
<dbReference type="EC" id="3.5.1.18" evidence="5"/>
<dbReference type="InterPro" id="IPR011650">
    <property type="entry name" value="Peptidase_M20_dimer"/>
</dbReference>
<name>A0A3M8CGF8_9BACL</name>
<comment type="catalytic activity">
    <reaction evidence="11">
        <text>N-succinyl-(2S,6S)-2,6-diaminopimelate + H2O = (2S,6S)-2,6-diaminopimelate + succinate</text>
        <dbReference type="Rhea" id="RHEA:22608"/>
        <dbReference type="ChEBI" id="CHEBI:15377"/>
        <dbReference type="ChEBI" id="CHEBI:30031"/>
        <dbReference type="ChEBI" id="CHEBI:57609"/>
        <dbReference type="ChEBI" id="CHEBI:58087"/>
        <dbReference type="EC" id="3.5.1.18"/>
    </reaction>
</comment>
<evidence type="ECO:0000256" key="2">
    <source>
        <dbReference type="ARBA" id="ARBA00001947"/>
    </source>
</evidence>
<dbReference type="PROSITE" id="PS00758">
    <property type="entry name" value="ARGE_DAPE_CPG2_1"/>
    <property type="match status" value="1"/>
</dbReference>
<dbReference type="InterPro" id="IPR010182">
    <property type="entry name" value="ArgE/DapE"/>
</dbReference>
<dbReference type="Gene3D" id="3.40.630.10">
    <property type="entry name" value="Zn peptidases"/>
    <property type="match status" value="1"/>
</dbReference>
<dbReference type="PANTHER" id="PTHR43808:SF25">
    <property type="entry name" value="PEPTIDASE M20 DIMERISATION DOMAIN-CONTAINING PROTEIN"/>
    <property type="match status" value="1"/>
</dbReference>
<evidence type="ECO:0000259" key="12">
    <source>
        <dbReference type="Pfam" id="PF07687"/>
    </source>
</evidence>
<protein>
    <recommendedName>
        <fullName evidence="6">Probable succinyl-diaminopimelate desuccinylase</fullName>
        <ecNumber evidence="5">3.5.1.18</ecNumber>
    </recommendedName>
</protein>
<dbReference type="InterPro" id="IPR036264">
    <property type="entry name" value="Bact_exopeptidase_dim_dom"/>
</dbReference>
<keyword evidence="10" id="KW-0170">Cobalt</keyword>
<keyword evidence="14" id="KW-1185">Reference proteome</keyword>
<feature type="domain" description="Peptidase M20 dimerisation" evidence="12">
    <location>
        <begin position="179"/>
        <end position="284"/>
    </location>
</feature>
<dbReference type="OrthoDB" id="9792335at2"/>
<dbReference type="SUPFAM" id="SSF55031">
    <property type="entry name" value="Bacterial exopeptidase dimerisation domain"/>
    <property type="match status" value="1"/>
</dbReference>
<dbReference type="GO" id="GO:0009014">
    <property type="term" value="F:succinyl-diaminopimelate desuccinylase activity"/>
    <property type="evidence" value="ECO:0007669"/>
    <property type="project" value="UniProtKB-EC"/>
</dbReference>
<dbReference type="SUPFAM" id="SSF53187">
    <property type="entry name" value="Zn-dependent exopeptidases"/>
    <property type="match status" value="1"/>
</dbReference>
<comment type="cofactor">
    <cofactor evidence="2">
        <name>Zn(2+)</name>
        <dbReference type="ChEBI" id="CHEBI:29105"/>
    </cofactor>
</comment>
<comment type="pathway">
    <text evidence="3">Amino-acid biosynthesis; L-lysine biosynthesis via DAP pathway; LL-2,6-diaminopimelate from (S)-tetrahydrodipicolinate (succinylase route): step 3/3.</text>
</comment>
<comment type="similarity">
    <text evidence="4">Belongs to the peptidase M20A family.</text>
</comment>
<evidence type="ECO:0000313" key="13">
    <source>
        <dbReference type="EMBL" id="RNB74818.1"/>
    </source>
</evidence>
<reference evidence="13 14" key="1">
    <citation type="submission" date="2018-10" db="EMBL/GenBank/DDBJ databases">
        <title>Phylogenomics of Brevibacillus.</title>
        <authorList>
            <person name="Dunlap C."/>
        </authorList>
    </citation>
    <scope>NUCLEOTIDE SEQUENCE [LARGE SCALE GENOMIC DNA]</scope>
    <source>
        <strain evidence="13 14">JCM 12215</strain>
    </source>
</reference>
<dbReference type="RefSeq" id="WP_122908636.1">
    <property type="nucleotide sequence ID" value="NZ_CBCSBE010000005.1"/>
</dbReference>
<dbReference type="GO" id="GO:0046872">
    <property type="term" value="F:metal ion binding"/>
    <property type="evidence" value="ECO:0007669"/>
    <property type="project" value="UniProtKB-KW"/>
</dbReference>
<sequence length="385" mass="42069">MNMLIERDAIVSLVQELVRIDSVNPYLDADGHGERQIARFIRERLVASGLEVNMQPINETAVNVIAVLRGSGGGKSLMLNGHMDTVSAKRMEIPPFEPTYQDGNIYGRGSLDMKGSLGAMIAAVEAISKAQMALAGDVILTFVADEEYMSIGTEELVKEYRADAAIVCEPTDLAIGIVHKGFGWVRCEVEGKAAHGSRPAEGVDAIVRAGRVLQELERLSENLGTSKHPIVGAASVHASLIQGGTELSTYPDYCRLEWERRTIPGETQHAVEQEIQAILQKLRQEDESFRAEAELFFWREPFEVSTDEPIFRAMHAAFERKMQRSPEISGFSGWADSALLQGAGIPTLLFGPVGVGLHAAVEYVEADSLVDMAHILVETICDFCG</sequence>
<dbReference type="EMBL" id="RHHR01000013">
    <property type="protein sequence ID" value="RNB74818.1"/>
    <property type="molecule type" value="Genomic_DNA"/>
</dbReference>
<gene>
    <name evidence="13" type="ORF">EDM52_08820</name>
</gene>
<proteinExistence type="inferred from homology"/>
<dbReference type="Pfam" id="PF07687">
    <property type="entry name" value="M20_dimer"/>
    <property type="match status" value="1"/>
</dbReference>
<evidence type="ECO:0000256" key="6">
    <source>
        <dbReference type="ARBA" id="ARBA00016853"/>
    </source>
</evidence>
<dbReference type="Pfam" id="PF01546">
    <property type="entry name" value="Peptidase_M20"/>
    <property type="match status" value="1"/>
</dbReference>